<accession>A0A6P8BLT8</accession>
<dbReference type="Proteomes" id="UP000515153">
    <property type="component" value="Unplaced"/>
</dbReference>
<protein>
    <submittedName>
        <fullName evidence="2">Uncharacterized protein</fullName>
    </submittedName>
</protein>
<dbReference type="AlphaFoldDB" id="A0A6P8BLT8"/>
<dbReference type="RefSeq" id="XP_030988027.1">
    <property type="nucleotide sequence ID" value="XM_031122676.1"/>
</dbReference>
<feature type="non-terminal residue" evidence="2">
    <location>
        <position position="1"/>
    </location>
</feature>
<keyword evidence="1" id="KW-1185">Reference proteome</keyword>
<reference evidence="2" key="1">
    <citation type="journal article" date="2019" name="Mol. Biol. Evol.">
        <title>Blast fungal genomes show frequent chromosomal changes, gene gains and losses, and effector gene turnover.</title>
        <authorList>
            <person name="Gomez Luciano L.B."/>
            <person name="Jason Tsai I."/>
            <person name="Chuma I."/>
            <person name="Tosa Y."/>
            <person name="Chen Y.H."/>
            <person name="Li J.Y."/>
            <person name="Li M.Y."/>
            <person name="Jade Lu M.Y."/>
            <person name="Nakayashiki H."/>
            <person name="Li W.H."/>
        </authorList>
    </citation>
    <scope>NUCLEOTIDE SEQUENCE</scope>
    <source>
        <strain evidence="2">NI907</strain>
    </source>
</reference>
<name>A0A6P8BLT8_PYRGI</name>
<evidence type="ECO:0000313" key="2">
    <source>
        <dbReference type="RefSeq" id="XP_030988027.1"/>
    </source>
</evidence>
<proteinExistence type="predicted"/>
<sequence>ARVFSATFCSGQPFPRVGAKPQSDLRAWGGKLREATLHDDSGTCGADQASAIINNNLLLGLKFKLAFSFHLGLFCSIVLLKGREEN</sequence>
<reference evidence="2" key="2">
    <citation type="submission" date="2019-10" db="EMBL/GenBank/DDBJ databases">
        <authorList>
            <consortium name="NCBI Genome Project"/>
        </authorList>
    </citation>
    <scope>NUCLEOTIDE SEQUENCE</scope>
    <source>
        <strain evidence="2">NI907</strain>
    </source>
</reference>
<reference evidence="2" key="3">
    <citation type="submission" date="2025-08" db="UniProtKB">
        <authorList>
            <consortium name="RefSeq"/>
        </authorList>
    </citation>
    <scope>IDENTIFICATION</scope>
    <source>
        <strain evidence="2">NI907</strain>
    </source>
</reference>
<evidence type="ECO:0000313" key="1">
    <source>
        <dbReference type="Proteomes" id="UP000515153"/>
    </source>
</evidence>
<dbReference type="KEGG" id="pgri:PgNI_02615"/>
<dbReference type="GeneID" id="41957587"/>
<gene>
    <name evidence="2" type="ORF">PgNI_02615</name>
</gene>
<organism evidence="1 2">
    <name type="scientific">Pyricularia grisea</name>
    <name type="common">Crabgrass-specific blast fungus</name>
    <name type="synonym">Magnaporthe grisea</name>
    <dbReference type="NCBI Taxonomy" id="148305"/>
    <lineage>
        <taxon>Eukaryota</taxon>
        <taxon>Fungi</taxon>
        <taxon>Dikarya</taxon>
        <taxon>Ascomycota</taxon>
        <taxon>Pezizomycotina</taxon>
        <taxon>Sordariomycetes</taxon>
        <taxon>Sordariomycetidae</taxon>
        <taxon>Magnaporthales</taxon>
        <taxon>Pyriculariaceae</taxon>
        <taxon>Pyricularia</taxon>
    </lineage>
</organism>